<accession>A0A1M3KXM2</accession>
<dbReference type="PRINTS" id="PR01959">
    <property type="entry name" value="SBIMPHPHTASE"/>
</dbReference>
<evidence type="ECO:0000256" key="4">
    <source>
        <dbReference type="ARBA" id="ARBA00022723"/>
    </source>
</evidence>
<organism evidence="9 10">
    <name type="scientific">Candidatus Kapaibacterium thiocyanatum</name>
    <dbReference type="NCBI Taxonomy" id="1895771"/>
    <lineage>
        <taxon>Bacteria</taxon>
        <taxon>Pseudomonadati</taxon>
        <taxon>Candidatus Kapaibacteriota</taxon>
        <taxon>Candidatus Kapaibacteriia</taxon>
        <taxon>Candidatus Kapaibacteriales</taxon>
        <taxon>Candidatus Kapaibacteriaceae</taxon>
        <taxon>Candidatus Kapaibacterium</taxon>
    </lineage>
</organism>
<dbReference type="AlphaFoldDB" id="A0A1M3KXM2"/>
<dbReference type="GO" id="GO:0007165">
    <property type="term" value="P:signal transduction"/>
    <property type="evidence" value="ECO:0007669"/>
    <property type="project" value="TreeGrafter"/>
</dbReference>
<dbReference type="Gene3D" id="3.30.540.10">
    <property type="entry name" value="Fructose-1,6-Bisphosphatase, subunit A, domain 1"/>
    <property type="match status" value="1"/>
</dbReference>
<evidence type="ECO:0000313" key="10">
    <source>
        <dbReference type="Proteomes" id="UP000184233"/>
    </source>
</evidence>
<dbReference type="Proteomes" id="UP000184233">
    <property type="component" value="Unassembled WGS sequence"/>
</dbReference>
<dbReference type="STRING" id="1895771.BGO89_11920"/>
<gene>
    <name evidence="9" type="ORF">BGO89_11920</name>
</gene>
<dbReference type="InterPro" id="IPR022337">
    <property type="entry name" value="Inositol_monophosphatase_SuhB"/>
</dbReference>
<dbReference type="GO" id="GO:0046872">
    <property type="term" value="F:metal ion binding"/>
    <property type="evidence" value="ECO:0007669"/>
    <property type="project" value="UniProtKB-KW"/>
</dbReference>
<dbReference type="FunFam" id="3.30.540.10:FF:000003">
    <property type="entry name" value="Inositol-1-monophosphatase"/>
    <property type="match status" value="1"/>
</dbReference>
<dbReference type="Pfam" id="PF00459">
    <property type="entry name" value="Inositol_P"/>
    <property type="match status" value="1"/>
</dbReference>
<evidence type="ECO:0000313" key="9">
    <source>
        <dbReference type="EMBL" id="OJX57196.1"/>
    </source>
</evidence>
<dbReference type="PANTHER" id="PTHR20854">
    <property type="entry name" value="INOSITOL MONOPHOSPHATASE"/>
    <property type="match status" value="1"/>
</dbReference>
<comment type="caution">
    <text evidence="9">The sequence shown here is derived from an EMBL/GenBank/DDBJ whole genome shotgun (WGS) entry which is preliminary data.</text>
</comment>
<dbReference type="EC" id="3.1.3.25" evidence="8"/>
<reference evidence="9 10" key="1">
    <citation type="submission" date="2016-09" db="EMBL/GenBank/DDBJ databases">
        <title>Genome-resolved meta-omics ties microbial dynamics to process performance in biotechnology for thiocyanate degradation.</title>
        <authorList>
            <person name="Kantor R.S."/>
            <person name="Huddy R.J."/>
            <person name="Iyer R."/>
            <person name="Thomas B.C."/>
            <person name="Brown C.T."/>
            <person name="Anantharaman K."/>
            <person name="Tringe S."/>
            <person name="Hettich R.L."/>
            <person name="Harrison S.T."/>
            <person name="Banfield J.F."/>
        </authorList>
    </citation>
    <scope>NUCLEOTIDE SEQUENCE [LARGE SCALE GENOMIC DNA]</scope>
    <source>
        <strain evidence="9">59-99</strain>
    </source>
</reference>
<dbReference type="SUPFAM" id="SSF56655">
    <property type="entry name" value="Carbohydrate phosphatase"/>
    <property type="match status" value="1"/>
</dbReference>
<dbReference type="InterPro" id="IPR033942">
    <property type="entry name" value="IMPase"/>
</dbReference>
<feature type="binding site" evidence="7">
    <location>
        <position position="86"/>
    </location>
    <ligand>
        <name>Mg(2+)</name>
        <dbReference type="ChEBI" id="CHEBI:18420"/>
        <label>1</label>
        <note>catalytic</note>
    </ligand>
</feature>
<feature type="binding site" evidence="7">
    <location>
        <position position="68"/>
    </location>
    <ligand>
        <name>Mg(2+)</name>
        <dbReference type="ChEBI" id="CHEBI:18420"/>
        <label>1</label>
        <note>catalytic</note>
    </ligand>
</feature>
<keyword evidence="6 7" id="KW-0460">Magnesium</keyword>
<evidence type="ECO:0000256" key="6">
    <source>
        <dbReference type="ARBA" id="ARBA00022842"/>
    </source>
</evidence>
<dbReference type="PROSITE" id="PS00629">
    <property type="entry name" value="IMP_1"/>
    <property type="match status" value="1"/>
</dbReference>
<evidence type="ECO:0000256" key="2">
    <source>
        <dbReference type="ARBA" id="ARBA00001946"/>
    </source>
</evidence>
<comment type="catalytic activity">
    <reaction evidence="1 8">
        <text>a myo-inositol phosphate + H2O = myo-inositol + phosphate</text>
        <dbReference type="Rhea" id="RHEA:24056"/>
        <dbReference type="ChEBI" id="CHEBI:15377"/>
        <dbReference type="ChEBI" id="CHEBI:17268"/>
        <dbReference type="ChEBI" id="CHEBI:43474"/>
        <dbReference type="ChEBI" id="CHEBI:84139"/>
        <dbReference type="EC" id="3.1.3.25"/>
    </reaction>
</comment>
<evidence type="ECO:0000256" key="8">
    <source>
        <dbReference type="RuleBase" id="RU364068"/>
    </source>
</evidence>
<protein>
    <recommendedName>
        <fullName evidence="8">Inositol-1-monophosphatase</fullName>
        <ecNumber evidence="8">3.1.3.25</ecNumber>
    </recommendedName>
</protein>
<feature type="binding site" evidence="7">
    <location>
        <position position="87"/>
    </location>
    <ligand>
        <name>Mg(2+)</name>
        <dbReference type="ChEBI" id="CHEBI:18420"/>
        <label>1</label>
        <note>catalytic</note>
    </ligand>
</feature>
<dbReference type="PRINTS" id="PR00377">
    <property type="entry name" value="IMPHPHTASES"/>
</dbReference>
<dbReference type="Gene3D" id="3.40.190.80">
    <property type="match status" value="1"/>
</dbReference>
<dbReference type="EMBL" id="MKVH01000024">
    <property type="protein sequence ID" value="OJX57196.1"/>
    <property type="molecule type" value="Genomic_DNA"/>
</dbReference>
<proteinExistence type="inferred from homology"/>
<dbReference type="InterPro" id="IPR000760">
    <property type="entry name" value="Inositol_monophosphatase-like"/>
</dbReference>
<evidence type="ECO:0000256" key="1">
    <source>
        <dbReference type="ARBA" id="ARBA00001033"/>
    </source>
</evidence>
<name>A0A1M3KXM2_9BACT</name>
<evidence type="ECO:0000256" key="5">
    <source>
        <dbReference type="ARBA" id="ARBA00022801"/>
    </source>
</evidence>
<feature type="binding site" evidence="7">
    <location>
        <position position="212"/>
    </location>
    <ligand>
        <name>Mg(2+)</name>
        <dbReference type="ChEBI" id="CHEBI:18420"/>
        <label>1</label>
        <note>catalytic</note>
    </ligand>
</feature>
<dbReference type="PANTHER" id="PTHR20854:SF4">
    <property type="entry name" value="INOSITOL-1-MONOPHOSPHATASE-RELATED"/>
    <property type="match status" value="1"/>
</dbReference>
<feature type="binding site" evidence="7">
    <location>
        <position position="84"/>
    </location>
    <ligand>
        <name>Mg(2+)</name>
        <dbReference type="ChEBI" id="CHEBI:18420"/>
        <label>1</label>
        <note>catalytic</note>
    </ligand>
</feature>
<evidence type="ECO:0000256" key="3">
    <source>
        <dbReference type="ARBA" id="ARBA00009759"/>
    </source>
</evidence>
<keyword evidence="4 7" id="KW-0479">Metal-binding</keyword>
<keyword evidence="5 8" id="KW-0378">Hydrolase</keyword>
<dbReference type="PROSITE" id="PS00630">
    <property type="entry name" value="IMP_2"/>
    <property type="match status" value="1"/>
</dbReference>
<dbReference type="GO" id="GO:0046854">
    <property type="term" value="P:phosphatidylinositol phosphate biosynthetic process"/>
    <property type="evidence" value="ECO:0007669"/>
    <property type="project" value="InterPro"/>
</dbReference>
<comment type="similarity">
    <text evidence="3 8">Belongs to the inositol monophosphatase superfamily.</text>
</comment>
<dbReference type="InterPro" id="IPR020583">
    <property type="entry name" value="Inositol_monoP_metal-BS"/>
</dbReference>
<comment type="cofactor">
    <cofactor evidence="2 7 8">
        <name>Mg(2+)</name>
        <dbReference type="ChEBI" id="CHEBI:18420"/>
    </cofactor>
</comment>
<evidence type="ECO:0000256" key="7">
    <source>
        <dbReference type="PIRSR" id="PIRSR600760-2"/>
    </source>
</evidence>
<dbReference type="GO" id="GO:0006020">
    <property type="term" value="P:inositol metabolic process"/>
    <property type="evidence" value="ECO:0007669"/>
    <property type="project" value="TreeGrafter"/>
</dbReference>
<dbReference type="InterPro" id="IPR020550">
    <property type="entry name" value="Inositol_monophosphatase_CS"/>
</dbReference>
<sequence>MNHDNLLAAAVQAARTAGLLLREGFGTVMERRSKEGLHNIVTEYDIRCEQLIVDHLRSVFPDSGFTAEEGGASRADADLHWVIDPLDGTVNFAHGIPVFCVSIAAVIHGELVCGAIYNPSLDELFTATRGQGAWLNGRRLHVTATEFVRESILVTGFPYNVNENPDHCIDQFVSMIRQGIPIRRLGSAALDLAYVAAGRFDGYWEVSLHPWDMAAGVLMVQEAGGTVTHYDNRPFVLGKDSIVATNGIIHDELVAILEGAQR</sequence>
<dbReference type="CDD" id="cd01639">
    <property type="entry name" value="IMPase"/>
    <property type="match status" value="1"/>
</dbReference>
<dbReference type="GO" id="GO:0008934">
    <property type="term" value="F:inositol monophosphate 1-phosphatase activity"/>
    <property type="evidence" value="ECO:0007669"/>
    <property type="project" value="InterPro"/>
</dbReference>